<feature type="region of interest" description="Disordered" evidence="1">
    <location>
        <begin position="66"/>
        <end position="94"/>
    </location>
</feature>
<feature type="compositionally biased region" description="Basic and acidic residues" evidence="1">
    <location>
        <begin position="85"/>
        <end position="94"/>
    </location>
</feature>
<keyword evidence="4" id="KW-1185">Reference proteome</keyword>
<proteinExistence type="predicted"/>
<dbReference type="Proteomes" id="UP000298652">
    <property type="component" value="Chromosome 9"/>
</dbReference>
<dbReference type="OMA" id="DAWNYDD"/>
<reference evidence="3" key="1">
    <citation type="submission" date="2019-03" db="EMBL/GenBank/DDBJ databases">
        <title>WGS assembly of Setaria viridis.</title>
        <authorList>
            <person name="Huang P."/>
            <person name="Jenkins J."/>
            <person name="Grimwood J."/>
            <person name="Barry K."/>
            <person name="Healey A."/>
            <person name="Mamidi S."/>
            <person name="Sreedasyam A."/>
            <person name="Shu S."/>
            <person name="Feldman M."/>
            <person name="Wu J."/>
            <person name="Yu Y."/>
            <person name="Chen C."/>
            <person name="Johnson J."/>
            <person name="Rokhsar D."/>
            <person name="Baxter I."/>
            <person name="Schmutz J."/>
            <person name="Brutnell T."/>
            <person name="Kellogg E."/>
        </authorList>
    </citation>
    <scope>NUCLEOTIDE SEQUENCE [LARGE SCALE GENOMIC DNA]</scope>
</reference>
<feature type="chain" id="PRO_5020780683" evidence="2">
    <location>
        <begin position="21"/>
        <end position="94"/>
    </location>
</feature>
<feature type="signal peptide" evidence="2">
    <location>
        <begin position="1"/>
        <end position="20"/>
    </location>
</feature>
<accession>A0A4U6SSK0</accession>
<evidence type="ECO:0000256" key="2">
    <source>
        <dbReference type="SAM" id="SignalP"/>
    </source>
</evidence>
<name>A0A4U6SSK0_SETVI</name>
<evidence type="ECO:0000313" key="3">
    <source>
        <dbReference type="EMBL" id="TKV90998.1"/>
    </source>
</evidence>
<evidence type="ECO:0000256" key="1">
    <source>
        <dbReference type="SAM" id="MobiDB-lite"/>
    </source>
</evidence>
<keyword evidence="2" id="KW-0732">Signal</keyword>
<feature type="compositionally biased region" description="Low complexity" evidence="1">
    <location>
        <begin position="71"/>
        <end position="82"/>
    </location>
</feature>
<dbReference type="EMBL" id="CM016560">
    <property type="protein sequence ID" value="TKV90998.1"/>
    <property type="molecule type" value="Genomic_DNA"/>
</dbReference>
<protein>
    <submittedName>
        <fullName evidence="3">Uncharacterized protein</fullName>
    </submittedName>
</protein>
<dbReference type="AlphaFoldDB" id="A0A4U6SSK0"/>
<dbReference type="Gramene" id="TKV90998">
    <property type="protein sequence ID" value="TKV90998"/>
    <property type="gene ID" value="SEVIR_9G065550v2"/>
</dbReference>
<evidence type="ECO:0000313" key="4">
    <source>
        <dbReference type="Proteomes" id="UP000298652"/>
    </source>
</evidence>
<gene>
    <name evidence="3" type="ORF">SEVIR_9G065550v2</name>
</gene>
<organism evidence="3 4">
    <name type="scientific">Setaria viridis</name>
    <name type="common">Green bristlegrass</name>
    <name type="synonym">Setaria italica subsp. viridis</name>
    <dbReference type="NCBI Taxonomy" id="4556"/>
    <lineage>
        <taxon>Eukaryota</taxon>
        <taxon>Viridiplantae</taxon>
        <taxon>Streptophyta</taxon>
        <taxon>Embryophyta</taxon>
        <taxon>Tracheophyta</taxon>
        <taxon>Spermatophyta</taxon>
        <taxon>Magnoliopsida</taxon>
        <taxon>Liliopsida</taxon>
        <taxon>Poales</taxon>
        <taxon>Poaceae</taxon>
        <taxon>PACMAD clade</taxon>
        <taxon>Panicoideae</taxon>
        <taxon>Panicodae</taxon>
        <taxon>Paniceae</taxon>
        <taxon>Cenchrinae</taxon>
        <taxon>Setaria</taxon>
    </lineage>
</organism>
<sequence length="94" mass="9459">MANKLTGALAIVLFVAVAAATTIVSSAHGARTLETTTAERVTIPASFVASPPAVDDVDVDFDVPPEEEAAAADGPAAAGPDAWDWDDKTPVSGP</sequence>